<feature type="region of interest" description="Disordered" evidence="5">
    <location>
        <begin position="61"/>
        <end position="177"/>
    </location>
</feature>
<evidence type="ECO:0000256" key="1">
    <source>
        <dbReference type="ARBA" id="ARBA00004123"/>
    </source>
</evidence>
<comment type="caution">
    <text evidence="7">The sequence shown here is derived from an EMBL/GenBank/DDBJ whole genome shotgun (WGS) entry which is preliminary data.</text>
</comment>
<dbReference type="PANTHER" id="PTHR40621:SF6">
    <property type="entry name" value="AP-1-LIKE TRANSCRIPTION FACTOR YAP1-RELATED"/>
    <property type="match status" value="1"/>
</dbReference>
<evidence type="ECO:0000259" key="6">
    <source>
        <dbReference type="PROSITE" id="PS00036"/>
    </source>
</evidence>
<dbReference type="PROSITE" id="PS00036">
    <property type="entry name" value="BZIP_BASIC"/>
    <property type="match status" value="1"/>
</dbReference>
<dbReference type="CDD" id="cd14688">
    <property type="entry name" value="bZIP_YAP"/>
    <property type="match status" value="1"/>
</dbReference>
<name>A0A0A8L719_9SACH</name>
<keyword evidence="3" id="KW-0804">Transcription</keyword>
<dbReference type="InterPro" id="IPR050936">
    <property type="entry name" value="AP-1-like"/>
</dbReference>
<dbReference type="InterPro" id="IPR046347">
    <property type="entry name" value="bZIP_sf"/>
</dbReference>
<organism evidence="7 8">
    <name type="scientific">Kluyveromyces dobzhanskii CBS 2104</name>
    <dbReference type="NCBI Taxonomy" id="1427455"/>
    <lineage>
        <taxon>Eukaryota</taxon>
        <taxon>Fungi</taxon>
        <taxon>Dikarya</taxon>
        <taxon>Ascomycota</taxon>
        <taxon>Saccharomycotina</taxon>
        <taxon>Saccharomycetes</taxon>
        <taxon>Saccharomycetales</taxon>
        <taxon>Saccharomycetaceae</taxon>
        <taxon>Kluyveromyces</taxon>
    </lineage>
</organism>
<dbReference type="PANTHER" id="PTHR40621">
    <property type="entry name" value="TRANSCRIPTION FACTOR KAPC-RELATED"/>
    <property type="match status" value="1"/>
</dbReference>
<reference evidence="7 8" key="1">
    <citation type="submission" date="2014-03" db="EMBL/GenBank/DDBJ databases">
        <title>The genome of Kluyveromyces dobzhanskii.</title>
        <authorList>
            <person name="Nystedt B."/>
            <person name="Astrom S."/>
        </authorList>
    </citation>
    <scope>NUCLEOTIDE SEQUENCE [LARGE SCALE GENOMIC DNA]</scope>
    <source>
        <strain evidence="7 8">CBS 2104</strain>
    </source>
</reference>
<evidence type="ECO:0000256" key="5">
    <source>
        <dbReference type="SAM" id="MobiDB-lite"/>
    </source>
</evidence>
<dbReference type="GO" id="GO:0000976">
    <property type="term" value="F:transcription cis-regulatory region binding"/>
    <property type="evidence" value="ECO:0007669"/>
    <property type="project" value="InterPro"/>
</dbReference>
<feature type="compositionally biased region" description="Low complexity" evidence="5">
    <location>
        <begin position="327"/>
        <end position="387"/>
    </location>
</feature>
<dbReference type="Gene3D" id="1.20.5.170">
    <property type="match status" value="1"/>
</dbReference>
<dbReference type="Proteomes" id="UP000031516">
    <property type="component" value="Unassembled WGS sequence"/>
</dbReference>
<evidence type="ECO:0000256" key="4">
    <source>
        <dbReference type="ARBA" id="ARBA00023242"/>
    </source>
</evidence>
<feature type="compositionally biased region" description="Gly residues" evidence="5">
    <location>
        <begin position="78"/>
        <end position="92"/>
    </location>
</feature>
<protein>
    <submittedName>
        <fullName evidence="7">WGS project CCBQ000000000 data, contig 00046</fullName>
    </submittedName>
</protein>
<keyword evidence="4" id="KW-0539">Nucleus</keyword>
<comment type="subcellular location">
    <subcellularLocation>
        <location evidence="1">Nucleus</location>
    </subcellularLocation>
</comment>
<feature type="compositionally biased region" description="Polar residues" evidence="5">
    <location>
        <begin position="432"/>
        <end position="442"/>
    </location>
</feature>
<dbReference type="OrthoDB" id="2593073at2759"/>
<dbReference type="AlphaFoldDB" id="A0A0A8L719"/>
<feature type="compositionally biased region" description="Polar residues" evidence="5">
    <location>
        <begin position="131"/>
        <end position="147"/>
    </location>
</feature>
<proteinExistence type="predicted"/>
<feature type="compositionally biased region" description="Low complexity" evidence="5">
    <location>
        <begin position="93"/>
        <end position="126"/>
    </location>
</feature>
<feature type="region of interest" description="Disordered" evidence="5">
    <location>
        <begin position="431"/>
        <end position="463"/>
    </location>
</feature>
<keyword evidence="2" id="KW-0805">Transcription regulation</keyword>
<evidence type="ECO:0000256" key="2">
    <source>
        <dbReference type="ARBA" id="ARBA00023015"/>
    </source>
</evidence>
<dbReference type="GO" id="GO:0090575">
    <property type="term" value="C:RNA polymerase II transcription regulator complex"/>
    <property type="evidence" value="ECO:0007669"/>
    <property type="project" value="TreeGrafter"/>
</dbReference>
<feature type="region of interest" description="Disordered" evidence="5">
    <location>
        <begin position="318"/>
        <end position="387"/>
    </location>
</feature>
<dbReference type="SUPFAM" id="SSF57959">
    <property type="entry name" value="Leucine zipper domain"/>
    <property type="match status" value="1"/>
</dbReference>
<evidence type="ECO:0000313" key="7">
    <source>
        <dbReference type="EMBL" id="CDO94831.1"/>
    </source>
</evidence>
<accession>A0A0A8L719</accession>
<feature type="region of interest" description="Disordered" evidence="5">
    <location>
        <begin position="19"/>
        <end position="46"/>
    </location>
</feature>
<gene>
    <name evidence="7" type="ORF">KLDO_g3086</name>
</gene>
<dbReference type="GO" id="GO:0001228">
    <property type="term" value="F:DNA-binding transcription activator activity, RNA polymerase II-specific"/>
    <property type="evidence" value="ECO:0007669"/>
    <property type="project" value="TreeGrafter"/>
</dbReference>
<dbReference type="InterPro" id="IPR004827">
    <property type="entry name" value="bZIP"/>
</dbReference>
<feature type="compositionally biased region" description="Polar residues" evidence="5">
    <location>
        <begin position="23"/>
        <end position="46"/>
    </location>
</feature>
<evidence type="ECO:0000313" key="8">
    <source>
        <dbReference type="Proteomes" id="UP000031516"/>
    </source>
</evidence>
<feature type="domain" description="BZIP" evidence="6">
    <location>
        <begin position="510"/>
        <end position="525"/>
    </location>
</feature>
<sequence>MSMDNSQSSLLNLASLVQEESDNGNSGKMQNNTQHTVSNTGSNFSITPRAMQGLSLPQLEYSSAKNDGDSAQKAAIGNGNGNSNGNGNGGHFSGNSDSSSVSGNSGSSSGASATATSSGSTTNLNGKGNGRSTQMHNHNGNRNTNAAVVNDKNNSDDEGGIGAGLDGEDYGNGDINDAVNDAVNERIRDSVNTTGRSTPGFMQYPKSTMSTSSLQRMNVQVPSIDIPLVGEGNSPHLSSMNINGMNMALGNHHSLGKMGASPSVNSMLGNSNSVTPVAGGIPVGVAADRGGVGPMSNSNATAMSGASSSSLLGMQMPMMLNSGSDLNSNTNVNANNSNNSDNGSNGNGNSNGNDNSHNNSHNNSHGHSHSNSANTNNNSSINKLTNNTNNGVMYAGVPGGVSSSIDNNASNAASQRMMNMKSDLADLPMNPPNGTANNSVGMNSVPLHAPGSNNNASSLQPGQNPVSLLQNSTTLATSSLPTITMINDGERLTHEGELIGKSGKALRNTKRAAQNRNAQRAFRQRREKHIKELEFKARDYNRIAAELETSKAENRMLKYQLGQYQQKINL</sequence>
<feature type="compositionally biased region" description="Polar residues" evidence="5">
    <location>
        <begin position="451"/>
        <end position="463"/>
    </location>
</feature>
<keyword evidence="8" id="KW-1185">Reference proteome</keyword>
<dbReference type="EMBL" id="CCBQ010000040">
    <property type="protein sequence ID" value="CDO94831.1"/>
    <property type="molecule type" value="Genomic_DNA"/>
</dbReference>
<evidence type="ECO:0000256" key="3">
    <source>
        <dbReference type="ARBA" id="ARBA00023163"/>
    </source>
</evidence>